<feature type="chain" id="PRO_5041451095" description="Secreted protein" evidence="1">
    <location>
        <begin position="27"/>
        <end position="70"/>
    </location>
</feature>
<evidence type="ECO:0008006" key="4">
    <source>
        <dbReference type="Google" id="ProtNLM"/>
    </source>
</evidence>
<evidence type="ECO:0000313" key="3">
    <source>
        <dbReference type="Proteomes" id="UP001172159"/>
    </source>
</evidence>
<reference evidence="2" key="1">
    <citation type="submission" date="2023-06" db="EMBL/GenBank/DDBJ databases">
        <title>Genome-scale phylogeny and comparative genomics of the fungal order Sordariales.</title>
        <authorList>
            <consortium name="Lawrence Berkeley National Laboratory"/>
            <person name="Hensen N."/>
            <person name="Bonometti L."/>
            <person name="Westerberg I."/>
            <person name="Brannstrom I.O."/>
            <person name="Guillou S."/>
            <person name="Cros-Aarteil S."/>
            <person name="Calhoun S."/>
            <person name="Haridas S."/>
            <person name="Kuo A."/>
            <person name="Mondo S."/>
            <person name="Pangilinan J."/>
            <person name="Riley R."/>
            <person name="Labutti K."/>
            <person name="Andreopoulos B."/>
            <person name="Lipzen A."/>
            <person name="Chen C."/>
            <person name="Yanf M."/>
            <person name="Daum C."/>
            <person name="Ng V."/>
            <person name="Clum A."/>
            <person name="Steindorff A."/>
            <person name="Ohm R."/>
            <person name="Martin F."/>
            <person name="Silar P."/>
            <person name="Natvig D."/>
            <person name="Lalanne C."/>
            <person name="Gautier V."/>
            <person name="Ament-Velasquez S.L."/>
            <person name="Kruys A."/>
            <person name="Hutchinson M.I."/>
            <person name="Powell A.J."/>
            <person name="Barry K."/>
            <person name="Miller A.N."/>
            <person name="Grigoriev I.V."/>
            <person name="Debuchy R."/>
            <person name="Gladieux P."/>
            <person name="Thoren M.H."/>
            <person name="Johannesson H."/>
        </authorList>
    </citation>
    <scope>NUCLEOTIDE SEQUENCE</scope>
    <source>
        <strain evidence="2">CBS 540.89</strain>
    </source>
</reference>
<gene>
    <name evidence="2" type="ORF">B0T21DRAFT_182221</name>
</gene>
<feature type="signal peptide" evidence="1">
    <location>
        <begin position="1"/>
        <end position="26"/>
    </location>
</feature>
<sequence>MAGAQFIELWCRLLLGIPIMPRPASAFPPSTRYFFHIFQVGSFDSGARAPVVKWAPPTILARLLPSDFNF</sequence>
<dbReference type="AlphaFoldDB" id="A0AA40ECR0"/>
<evidence type="ECO:0000256" key="1">
    <source>
        <dbReference type="SAM" id="SignalP"/>
    </source>
</evidence>
<dbReference type="Proteomes" id="UP001172159">
    <property type="component" value="Unassembled WGS sequence"/>
</dbReference>
<keyword evidence="1" id="KW-0732">Signal</keyword>
<proteinExistence type="predicted"/>
<keyword evidence="3" id="KW-1185">Reference proteome</keyword>
<organism evidence="2 3">
    <name type="scientific">Apiosordaria backusii</name>
    <dbReference type="NCBI Taxonomy" id="314023"/>
    <lineage>
        <taxon>Eukaryota</taxon>
        <taxon>Fungi</taxon>
        <taxon>Dikarya</taxon>
        <taxon>Ascomycota</taxon>
        <taxon>Pezizomycotina</taxon>
        <taxon>Sordariomycetes</taxon>
        <taxon>Sordariomycetidae</taxon>
        <taxon>Sordariales</taxon>
        <taxon>Lasiosphaeriaceae</taxon>
        <taxon>Apiosordaria</taxon>
    </lineage>
</organism>
<dbReference type="EMBL" id="JAUKTV010000006">
    <property type="protein sequence ID" value="KAK0736594.1"/>
    <property type="molecule type" value="Genomic_DNA"/>
</dbReference>
<name>A0AA40ECR0_9PEZI</name>
<protein>
    <recommendedName>
        <fullName evidence="4">Secreted protein</fullName>
    </recommendedName>
</protein>
<comment type="caution">
    <text evidence="2">The sequence shown here is derived from an EMBL/GenBank/DDBJ whole genome shotgun (WGS) entry which is preliminary data.</text>
</comment>
<evidence type="ECO:0000313" key="2">
    <source>
        <dbReference type="EMBL" id="KAK0736594.1"/>
    </source>
</evidence>
<accession>A0AA40ECR0</accession>